<evidence type="ECO:0000256" key="6">
    <source>
        <dbReference type="ARBA" id="ARBA00023014"/>
    </source>
</evidence>
<dbReference type="Gene3D" id="1.10.10.1100">
    <property type="entry name" value="BFD-like [2Fe-2S]-binding domain"/>
    <property type="match status" value="1"/>
</dbReference>
<dbReference type="AlphaFoldDB" id="A0A432WGF3"/>
<dbReference type="CDD" id="cd19945">
    <property type="entry name" value="Fer2_BFD"/>
    <property type="match status" value="1"/>
</dbReference>
<dbReference type="Pfam" id="PF04324">
    <property type="entry name" value="Fer2_BFD"/>
    <property type="match status" value="1"/>
</dbReference>
<evidence type="ECO:0000256" key="2">
    <source>
        <dbReference type="ARBA" id="ARBA00022714"/>
    </source>
</evidence>
<keyword evidence="12" id="KW-1185">Reference proteome</keyword>
<keyword evidence="1" id="KW-0813">Transport</keyword>
<comment type="similarity">
    <text evidence="9">Belongs to the Bfd family.</text>
</comment>
<comment type="cofactor">
    <cofactor evidence="7">
        <name>[2Fe-2S] cluster</name>
        <dbReference type="ChEBI" id="CHEBI:190135"/>
    </cofactor>
</comment>
<keyword evidence="3" id="KW-0479">Metal-binding</keyword>
<evidence type="ECO:0000256" key="5">
    <source>
        <dbReference type="ARBA" id="ARBA00023004"/>
    </source>
</evidence>
<dbReference type="RefSeq" id="WP_126776984.1">
    <property type="nucleotide sequence ID" value="NZ_PIPM01000006.1"/>
</dbReference>
<evidence type="ECO:0000313" key="11">
    <source>
        <dbReference type="EMBL" id="RUO32858.1"/>
    </source>
</evidence>
<organism evidence="11 12">
    <name type="scientific">Aliidiomarina sanyensis</name>
    <dbReference type="NCBI Taxonomy" id="1249555"/>
    <lineage>
        <taxon>Bacteria</taxon>
        <taxon>Pseudomonadati</taxon>
        <taxon>Pseudomonadota</taxon>
        <taxon>Gammaproteobacteria</taxon>
        <taxon>Alteromonadales</taxon>
        <taxon>Idiomarinaceae</taxon>
        <taxon>Aliidiomarina</taxon>
    </lineage>
</organism>
<keyword evidence="4" id="KW-0249">Electron transport</keyword>
<dbReference type="OrthoDB" id="9815350at2"/>
<evidence type="ECO:0000256" key="8">
    <source>
        <dbReference type="ARBA" id="ARBA00039386"/>
    </source>
</evidence>
<dbReference type="PANTHER" id="PTHR37424:SF1">
    <property type="entry name" value="BACTERIOFERRITIN-ASSOCIATED FERREDOXIN"/>
    <property type="match status" value="1"/>
</dbReference>
<dbReference type="InterPro" id="IPR041854">
    <property type="entry name" value="BFD-like_2Fe2S-bd_dom_sf"/>
</dbReference>
<accession>A0A432WGF3</accession>
<gene>
    <name evidence="11" type="ORF">CWE11_07455</name>
</gene>
<evidence type="ECO:0000313" key="12">
    <source>
        <dbReference type="Proteomes" id="UP000288405"/>
    </source>
</evidence>
<dbReference type="GO" id="GO:0046872">
    <property type="term" value="F:metal ion binding"/>
    <property type="evidence" value="ECO:0007669"/>
    <property type="project" value="UniProtKB-KW"/>
</dbReference>
<feature type="domain" description="BFD-like [2Fe-2S]-binding" evidence="10">
    <location>
        <begin position="2"/>
        <end position="51"/>
    </location>
</feature>
<dbReference type="EMBL" id="PIPM01000006">
    <property type="protein sequence ID" value="RUO32858.1"/>
    <property type="molecule type" value="Genomic_DNA"/>
</dbReference>
<keyword evidence="6" id="KW-0411">Iron-sulfur</keyword>
<dbReference type="GO" id="GO:0051537">
    <property type="term" value="F:2 iron, 2 sulfur cluster binding"/>
    <property type="evidence" value="ECO:0007669"/>
    <property type="project" value="UniProtKB-KW"/>
</dbReference>
<evidence type="ECO:0000256" key="3">
    <source>
        <dbReference type="ARBA" id="ARBA00022723"/>
    </source>
</evidence>
<proteinExistence type="inferred from homology"/>
<reference evidence="11 12" key="1">
    <citation type="journal article" date="2011" name="Front. Microbiol.">
        <title>Genomic signatures of strain selection and enhancement in Bacillus atrophaeus var. globigii, a historical biowarfare simulant.</title>
        <authorList>
            <person name="Gibbons H.S."/>
            <person name="Broomall S.M."/>
            <person name="McNew L.A."/>
            <person name="Daligault H."/>
            <person name="Chapman C."/>
            <person name="Bruce D."/>
            <person name="Karavis M."/>
            <person name="Krepps M."/>
            <person name="McGregor P.A."/>
            <person name="Hong C."/>
            <person name="Park K.H."/>
            <person name="Akmal A."/>
            <person name="Feldman A."/>
            <person name="Lin J.S."/>
            <person name="Chang W.E."/>
            <person name="Higgs B.W."/>
            <person name="Demirev P."/>
            <person name="Lindquist J."/>
            <person name="Liem A."/>
            <person name="Fochler E."/>
            <person name="Read T.D."/>
            <person name="Tapia R."/>
            <person name="Johnson S."/>
            <person name="Bishop-Lilly K.A."/>
            <person name="Detter C."/>
            <person name="Han C."/>
            <person name="Sozhamannan S."/>
            <person name="Rosenzweig C.N."/>
            <person name="Skowronski E.W."/>
        </authorList>
    </citation>
    <scope>NUCLEOTIDE SEQUENCE [LARGE SCALE GENOMIC DNA]</scope>
    <source>
        <strain evidence="11 12">GYP-17</strain>
    </source>
</reference>
<evidence type="ECO:0000256" key="9">
    <source>
        <dbReference type="ARBA" id="ARBA00046332"/>
    </source>
</evidence>
<protein>
    <recommendedName>
        <fullName evidence="8">Bacterioferritin-associated ferredoxin</fullName>
    </recommendedName>
</protein>
<evidence type="ECO:0000256" key="7">
    <source>
        <dbReference type="ARBA" id="ARBA00034078"/>
    </source>
</evidence>
<keyword evidence="5" id="KW-0408">Iron</keyword>
<evidence type="ECO:0000256" key="1">
    <source>
        <dbReference type="ARBA" id="ARBA00022448"/>
    </source>
</evidence>
<sequence>MYVCLCEGVTDKEIEKAVDQGARTMRDLRRNLCVGSQCGKCTCHARDVLHEALQARPDVIEVPIRDASIPMDAEVIYS</sequence>
<comment type="caution">
    <text evidence="11">The sequence shown here is derived from an EMBL/GenBank/DDBJ whole genome shotgun (WGS) entry which is preliminary data.</text>
</comment>
<dbReference type="InterPro" id="IPR052371">
    <property type="entry name" value="BFD-associated_ferredoxin"/>
</dbReference>
<evidence type="ECO:0000259" key="10">
    <source>
        <dbReference type="Pfam" id="PF04324"/>
    </source>
</evidence>
<name>A0A432WGF3_9GAMM</name>
<dbReference type="PANTHER" id="PTHR37424">
    <property type="entry name" value="BACTERIOFERRITIN-ASSOCIATED FERREDOXIN"/>
    <property type="match status" value="1"/>
</dbReference>
<dbReference type="Proteomes" id="UP000288405">
    <property type="component" value="Unassembled WGS sequence"/>
</dbReference>
<keyword evidence="2" id="KW-0001">2Fe-2S</keyword>
<dbReference type="InterPro" id="IPR007419">
    <property type="entry name" value="BFD-like_2Fe2S-bd_dom"/>
</dbReference>
<evidence type="ECO:0000256" key="4">
    <source>
        <dbReference type="ARBA" id="ARBA00022982"/>
    </source>
</evidence>